<dbReference type="InterPro" id="IPR029063">
    <property type="entry name" value="SAM-dependent_MTases_sf"/>
</dbReference>
<dbReference type="GO" id="GO:0032259">
    <property type="term" value="P:methylation"/>
    <property type="evidence" value="ECO:0007669"/>
    <property type="project" value="UniProtKB-KW"/>
</dbReference>
<feature type="compositionally biased region" description="Basic and acidic residues" evidence="4">
    <location>
        <begin position="1"/>
        <end position="10"/>
    </location>
</feature>
<dbReference type="GO" id="GO:0008170">
    <property type="term" value="F:N-methyltransferase activity"/>
    <property type="evidence" value="ECO:0007669"/>
    <property type="project" value="InterPro"/>
</dbReference>
<comment type="caution">
    <text evidence="6">The sequence shown here is derived from an EMBL/GenBank/DDBJ whole genome shotgun (WGS) entry which is preliminary data.</text>
</comment>
<evidence type="ECO:0000259" key="5">
    <source>
        <dbReference type="Pfam" id="PF01555"/>
    </source>
</evidence>
<dbReference type="PROSITE" id="PS00092">
    <property type="entry name" value="N6_MTASE"/>
    <property type="match status" value="1"/>
</dbReference>
<dbReference type="PANTHER" id="PTHR13370">
    <property type="entry name" value="RNA METHYLASE-RELATED"/>
    <property type="match status" value="1"/>
</dbReference>
<dbReference type="AlphaFoldDB" id="A0A935PTZ6"/>
<dbReference type="InterPro" id="IPR002052">
    <property type="entry name" value="DNA_methylase_N6_adenine_CS"/>
</dbReference>
<organism evidence="6 7">
    <name type="scientific">Candidatus Accumulibacter proximus</name>
    <dbReference type="NCBI Taxonomy" id="2954385"/>
    <lineage>
        <taxon>Bacteria</taxon>
        <taxon>Pseudomonadati</taxon>
        <taxon>Pseudomonadota</taxon>
        <taxon>Betaproteobacteria</taxon>
        <taxon>Candidatus Accumulibacter</taxon>
    </lineage>
</organism>
<evidence type="ECO:0000313" key="7">
    <source>
        <dbReference type="Proteomes" id="UP000697998"/>
    </source>
</evidence>
<dbReference type="EMBL" id="JADJMH010000001">
    <property type="protein sequence ID" value="MBK7673300.1"/>
    <property type="molecule type" value="Genomic_DNA"/>
</dbReference>
<dbReference type="InterPro" id="IPR001091">
    <property type="entry name" value="RM_Methyltransferase"/>
</dbReference>
<dbReference type="GO" id="GO:0003677">
    <property type="term" value="F:DNA binding"/>
    <property type="evidence" value="ECO:0007669"/>
    <property type="project" value="InterPro"/>
</dbReference>
<dbReference type="PANTHER" id="PTHR13370:SF16">
    <property type="entry name" value="SITE-SPECIFIC DNA-METHYLTRANSFERASE (ADENINE-SPECIFIC)"/>
    <property type="match status" value="1"/>
</dbReference>
<protein>
    <submittedName>
        <fullName evidence="6">Site-specific DNA-methyltransferase</fullName>
    </submittedName>
</protein>
<sequence>MTDKKIDSLKHANAKRTRIPSQEEAGCEQGSPAARKTEATWPLNPVTQRGQDPELYWLEKYGAADRDEHLEVDIRSLYRSEHIAPEKLIQRLYALRRETDHQADFFVDELFANYKDIDELDKPQSYYQHADRWANRLIQGDSLMVMASLLEREGMKGQVQMIYIDPPYGIKYNSNWQIRLNDRNVKDGDDASLSGEPEVIKAFRDTWELGIHSYLSYLRDRLLVVKELLTESGSCFVQISDENVHLVRCLMDEVFGSENFCGLMSFKKTTSASTNLLASVSDYIIWYAKFRDAVKYRQLYLDKKPGEAGASQYTWVQYPDGTRKNLGLDASGASLPDGVVLFAHDNITSQRPAQGRDVRSFVFQGKAYSPGNGTFKTDLGGLEKLAAANRLMALGNTLRFVRHFDDFPVSPLTNLWSDTVTSGFSDAKIYVVQTHQLAIQRCTLMTTDPGDLVLDPTCGSGTTAHVAEQWGRRWITTDTSRVALNIAKTRLMTASYPWYTLQDEKKGLPREHWDLRHGFLYKTVQRITLGSLANDEPPEEVTLYDQPAVDRGKLRVAGPFTVETLQSYEPLAPEDVEEASLDHDRMEAFQERVFEHLKAAGVKNGARNEMAVFARVDTLPDSALHAEGYYDTAEGEQKAYIHLGPQFAPVSRQAVNDAVKACRARGDAQWLLILGFAFESDVESSLQTQRAGSFRVDKVRMHDDLLQAGLTKKDRKAATFVTIGEPDIALLRDDETIRVEIRGLDLYDPIRDEVRARSVADIAYWMVDDDYDGSSFMVRQVFFCGGDQDEFDKWKRGLSDVAKTRTRKKLENTLKIEIDDEAFDRLYGFVSHPIPFRAGRRVAVRVVSQFGEESTKVLQP</sequence>
<keyword evidence="3" id="KW-0808">Transferase</keyword>
<comment type="similarity">
    <text evidence="1">Belongs to the N(4)/N(6)-methyltransferase family.</text>
</comment>
<evidence type="ECO:0000256" key="4">
    <source>
        <dbReference type="SAM" id="MobiDB-lite"/>
    </source>
</evidence>
<dbReference type="GO" id="GO:0005737">
    <property type="term" value="C:cytoplasm"/>
    <property type="evidence" value="ECO:0007669"/>
    <property type="project" value="TreeGrafter"/>
</dbReference>
<accession>A0A935PTZ6</accession>
<feature type="domain" description="DNA methylase N-4/N-6" evidence="5">
    <location>
        <begin position="159"/>
        <end position="488"/>
    </location>
</feature>
<evidence type="ECO:0000256" key="3">
    <source>
        <dbReference type="ARBA" id="ARBA00022679"/>
    </source>
</evidence>
<keyword evidence="2" id="KW-0489">Methyltransferase</keyword>
<dbReference type="Gene3D" id="3.40.50.150">
    <property type="entry name" value="Vaccinia Virus protein VP39"/>
    <property type="match status" value="1"/>
</dbReference>
<feature type="region of interest" description="Disordered" evidence="4">
    <location>
        <begin position="1"/>
        <end position="47"/>
    </location>
</feature>
<reference evidence="6 7" key="1">
    <citation type="submission" date="2020-10" db="EMBL/GenBank/DDBJ databases">
        <title>Connecting structure to function with the recovery of over 1000 high-quality activated sludge metagenome-assembled genomes encoding full-length rRNA genes using long-read sequencing.</title>
        <authorList>
            <person name="Singleton C.M."/>
            <person name="Petriglieri F."/>
            <person name="Kristensen J.M."/>
            <person name="Kirkegaard R.H."/>
            <person name="Michaelsen T.Y."/>
            <person name="Andersen M.H."/>
            <person name="Karst S.M."/>
            <person name="Dueholm M.S."/>
            <person name="Nielsen P.H."/>
            <person name="Albertsen M."/>
        </authorList>
    </citation>
    <scope>NUCLEOTIDE SEQUENCE [LARGE SCALE GENOMIC DNA]</scope>
    <source>
        <strain evidence="6">EsbW_18-Q3-R4-48_BATAC.285</strain>
    </source>
</reference>
<dbReference type="SUPFAM" id="SSF53335">
    <property type="entry name" value="S-adenosyl-L-methionine-dependent methyltransferases"/>
    <property type="match status" value="1"/>
</dbReference>
<dbReference type="Pfam" id="PF01555">
    <property type="entry name" value="N6_N4_Mtase"/>
    <property type="match status" value="1"/>
</dbReference>
<dbReference type="Proteomes" id="UP000697998">
    <property type="component" value="Unassembled WGS sequence"/>
</dbReference>
<evidence type="ECO:0000256" key="1">
    <source>
        <dbReference type="ARBA" id="ARBA00006594"/>
    </source>
</evidence>
<evidence type="ECO:0000313" key="6">
    <source>
        <dbReference type="EMBL" id="MBK7673300.1"/>
    </source>
</evidence>
<dbReference type="PRINTS" id="PR00508">
    <property type="entry name" value="S21N4MTFRASE"/>
</dbReference>
<dbReference type="InterPro" id="IPR002941">
    <property type="entry name" value="DNA_methylase_N4/N6"/>
</dbReference>
<proteinExistence type="inferred from homology"/>
<gene>
    <name evidence="6" type="ORF">IPJ27_00220</name>
</gene>
<evidence type="ECO:0000256" key="2">
    <source>
        <dbReference type="ARBA" id="ARBA00022603"/>
    </source>
</evidence>
<name>A0A935PTZ6_9PROT</name>